<evidence type="ECO:0000313" key="4">
    <source>
        <dbReference type="Proteomes" id="UP000555411"/>
    </source>
</evidence>
<organism evidence="3 4">
    <name type="scientific">Paragemmobacter straminiformis</name>
    <dbReference type="NCBI Taxonomy" id="2045119"/>
    <lineage>
        <taxon>Bacteria</taxon>
        <taxon>Pseudomonadati</taxon>
        <taxon>Pseudomonadota</taxon>
        <taxon>Alphaproteobacteria</taxon>
        <taxon>Rhodobacterales</taxon>
        <taxon>Paracoccaceae</taxon>
        <taxon>Paragemmobacter</taxon>
    </lineage>
</organism>
<reference evidence="3 4" key="1">
    <citation type="journal article" date="2017" name="Int. J. Syst. Evol. Microbiol.">
        <title>Gemmobacter straminiformis sp. nov., isolated from an artificial fountain.</title>
        <authorList>
            <person name="Kang J.Y."/>
            <person name="Kim M.J."/>
            <person name="Chun J."/>
            <person name="Son K.P."/>
            <person name="Jahng K.Y."/>
        </authorList>
    </citation>
    <scope>NUCLEOTIDE SEQUENCE [LARGE SCALE GENOMIC DNA]</scope>
    <source>
        <strain evidence="3 4">CAM-8</strain>
    </source>
</reference>
<evidence type="ECO:0000259" key="1">
    <source>
        <dbReference type="PROSITE" id="PS51736"/>
    </source>
</evidence>
<dbReference type="SUPFAM" id="SSF53041">
    <property type="entry name" value="Resolvase-like"/>
    <property type="match status" value="1"/>
</dbReference>
<dbReference type="Gene3D" id="3.40.50.1390">
    <property type="entry name" value="Resolvase, N-terminal catalytic domain"/>
    <property type="match status" value="1"/>
</dbReference>
<dbReference type="GO" id="GO:0003677">
    <property type="term" value="F:DNA binding"/>
    <property type="evidence" value="ECO:0007669"/>
    <property type="project" value="InterPro"/>
</dbReference>
<dbReference type="InterPro" id="IPR038109">
    <property type="entry name" value="DNA_bind_recomb_sf"/>
</dbReference>
<comment type="caution">
    <text evidence="3">The sequence shown here is derived from an EMBL/GenBank/DDBJ whole genome shotgun (WGS) entry which is preliminary data.</text>
</comment>
<dbReference type="InterPro" id="IPR025827">
    <property type="entry name" value="Zn_ribbon_recom_dom"/>
</dbReference>
<accession>A0A842IA86</accession>
<feature type="domain" description="Recombinase" evidence="2">
    <location>
        <begin position="153"/>
        <end position="299"/>
    </location>
</feature>
<dbReference type="PANTHER" id="PTHR30461:SF23">
    <property type="entry name" value="DNA RECOMBINASE-RELATED"/>
    <property type="match status" value="1"/>
</dbReference>
<dbReference type="RefSeq" id="WP_185798521.1">
    <property type="nucleotide sequence ID" value="NZ_JACLQD010000004.1"/>
</dbReference>
<sequence>MTSQPRVILYARFSTELQNAHSVRDQLDKCRAHALRQGWAVVAEFADEAMSGTRDDRPGFKDLRNAIGQGRCDIVLAESLDRFSRDQEHISRFYKEAKHNDVVLHTVDRGKVDVMQIGFSSTFSAMFLEDLREKTRRGLEGKVKDGLNAGGRAYGYRPAIDERGNPITGRLVIDENEAIIIRRIFREYAAGDSPLKIAARLNAEGIPSPRGNGAGTGGWKQNTINGNRERGTGILNNELYVGWRVWNRLRYLKTPDGNSRVSRLNPASEWQRIEVPELRILDDEQWSLAKARQDRLAKAKSKINSTDDNHLSVNRNLRRRKYLLSGLVKCGVCGGSMTVAGGTTKGSKRRYYCATNKEKGPAFCSGMPGILQSEVDGFALAGLRDGLMQPAAYAHFREEYARHLEATQSATTEDLKLRDARIREHEKTKANLMKAVETGTFSAPVLERLNQVDEELKRMKTERIEAEPKPVDLPENLPDIYREHIANLVETLTHESVAGDVGDELREMIDRVIVRHDALNGHTIELEGKIVELLQAGSSKAKGPTKGGAFAVSRSSLELVAGAGFEPAAFRL</sequence>
<dbReference type="AlphaFoldDB" id="A0A842IA86"/>
<protein>
    <submittedName>
        <fullName evidence="3">Recombinase family protein</fullName>
    </submittedName>
</protein>
<dbReference type="PROSITE" id="PS51736">
    <property type="entry name" value="RECOMBINASES_3"/>
    <property type="match status" value="1"/>
</dbReference>
<dbReference type="Gene3D" id="3.90.1750.20">
    <property type="entry name" value="Putative Large Serine Recombinase, Chain B, Domain 2"/>
    <property type="match status" value="1"/>
</dbReference>
<dbReference type="InterPro" id="IPR006119">
    <property type="entry name" value="Resolv_N"/>
</dbReference>
<dbReference type="Pfam" id="PF00239">
    <property type="entry name" value="Resolvase"/>
    <property type="match status" value="1"/>
</dbReference>
<dbReference type="SMART" id="SM00857">
    <property type="entry name" value="Resolvase"/>
    <property type="match status" value="1"/>
</dbReference>
<feature type="domain" description="Resolvase/invertase-type recombinase catalytic" evidence="1">
    <location>
        <begin position="6"/>
        <end position="158"/>
    </location>
</feature>
<dbReference type="PANTHER" id="PTHR30461">
    <property type="entry name" value="DNA-INVERTASE FROM LAMBDOID PROPHAGE"/>
    <property type="match status" value="1"/>
</dbReference>
<dbReference type="InterPro" id="IPR036162">
    <property type="entry name" value="Resolvase-like_N_sf"/>
</dbReference>
<dbReference type="Proteomes" id="UP000555411">
    <property type="component" value="Unassembled WGS sequence"/>
</dbReference>
<dbReference type="InterPro" id="IPR050639">
    <property type="entry name" value="SSR_resolvase"/>
</dbReference>
<dbReference type="Pfam" id="PF13408">
    <property type="entry name" value="Zn_ribbon_recom"/>
    <property type="match status" value="1"/>
</dbReference>
<evidence type="ECO:0000259" key="2">
    <source>
        <dbReference type="PROSITE" id="PS51737"/>
    </source>
</evidence>
<dbReference type="EMBL" id="JACLQD010000004">
    <property type="protein sequence ID" value="MBC2836516.1"/>
    <property type="molecule type" value="Genomic_DNA"/>
</dbReference>
<dbReference type="InterPro" id="IPR011109">
    <property type="entry name" value="DNA_bind_recombinase_dom"/>
</dbReference>
<dbReference type="Pfam" id="PF07508">
    <property type="entry name" value="Recombinase"/>
    <property type="match status" value="1"/>
</dbReference>
<name>A0A842IA86_9RHOB</name>
<dbReference type="GO" id="GO:0000150">
    <property type="term" value="F:DNA strand exchange activity"/>
    <property type="evidence" value="ECO:0007669"/>
    <property type="project" value="InterPro"/>
</dbReference>
<dbReference type="CDD" id="cd00338">
    <property type="entry name" value="Ser_Recombinase"/>
    <property type="match status" value="1"/>
</dbReference>
<proteinExistence type="predicted"/>
<gene>
    <name evidence="3" type="ORF">H7F16_13435</name>
</gene>
<dbReference type="PROSITE" id="PS51737">
    <property type="entry name" value="RECOMBINASE_DNA_BIND"/>
    <property type="match status" value="1"/>
</dbReference>
<evidence type="ECO:0000313" key="3">
    <source>
        <dbReference type="EMBL" id="MBC2836516.1"/>
    </source>
</evidence>
<keyword evidence="4" id="KW-1185">Reference proteome</keyword>